<accession>A0AAF0D2J8</accession>
<dbReference type="InterPro" id="IPR003099">
    <property type="entry name" value="Prephen_DH"/>
</dbReference>
<feature type="domain" description="Prephenate/arogenate dehydrogenase" evidence="2">
    <location>
        <begin position="1"/>
        <end position="284"/>
    </location>
</feature>
<name>A0AAF0D2J8_ODILC</name>
<dbReference type="Gene3D" id="1.10.3660.10">
    <property type="entry name" value="6-phosphogluconate dehydrogenase C-terminal like domain"/>
    <property type="match status" value="1"/>
</dbReference>
<dbReference type="InterPro" id="IPR046826">
    <property type="entry name" value="PDH_N"/>
</dbReference>
<reference evidence="3" key="2">
    <citation type="journal article" date="2022" name="Nat. Microbiol.">
        <title>A closed Candidatus Odinarchaeum chromosome exposes Asgard archaeal viruses.</title>
        <authorList>
            <person name="Tamarit D."/>
            <person name="Caceres E.F."/>
            <person name="Krupovic M."/>
            <person name="Nijland R."/>
            <person name="Eme L."/>
            <person name="Robinson N.P."/>
            <person name="Ettema T.J.G."/>
        </authorList>
    </citation>
    <scope>NUCLEOTIDE SEQUENCE</scope>
    <source>
        <strain evidence="3">LCB_4</strain>
    </source>
</reference>
<dbReference type="SUPFAM" id="SSF48179">
    <property type="entry name" value="6-phosphogluconate dehydrogenase C-terminal domain-like"/>
    <property type="match status" value="1"/>
</dbReference>
<dbReference type="PROSITE" id="PS51176">
    <property type="entry name" value="PDH_ADH"/>
    <property type="match status" value="1"/>
</dbReference>
<dbReference type="AlphaFoldDB" id="A0AAF0D2J8"/>
<evidence type="ECO:0000256" key="1">
    <source>
        <dbReference type="ARBA" id="ARBA00023002"/>
    </source>
</evidence>
<dbReference type="Pfam" id="PF20463">
    <property type="entry name" value="PDH_C"/>
    <property type="match status" value="1"/>
</dbReference>
<protein>
    <submittedName>
        <fullName evidence="3">Prephenate dehydrogenase/arogenate dehydrogenase family protein</fullName>
    </submittedName>
</protein>
<dbReference type="InterPro" id="IPR046825">
    <property type="entry name" value="PDH_C"/>
</dbReference>
<dbReference type="Pfam" id="PF02153">
    <property type="entry name" value="PDH_N"/>
    <property type="match status" value="1"/>
</dbReference>
<sequence length="294" mass="33853">MKIAVLGGAGRLGAWVTRFLKLHNIQTVIATPNPDKYRSFINKIKVEAYNDNRKAAGIADGVIVSVPLDENVKVLKEILPFMKPNTFIIELASIKTPVEKFLTENLEYIRERNISFLSVHPMFGPGAKSLKRKNIILIPHPSNQNLLESVKEYLKKQGANVIECSYLEHDRKIALTLALPHFLTMLFAAVVNNHNFNTDIEKYAGTTFKILKLLADSLLTESWRLYAHIQIDNEYTIEILESLKDYFNKLVKLIEDKNTSGFEKFWETYITTIKKNKETWMKSYKKIYSLLEKI</sequence>
<dbReference type="InterPro" id="IPR036291">
    <property type="entry name" value="NAD(P)-bd_dom_sf"/>
</dbReference>
<dbReference type="InterPro" id="IPR050812">
    <property type="entry name" value="Preph/Arog_dehydrog"/>
</dbReference>
<reference evidence="3" key="1">
    <citation type="journal article" date="2017" name="Nature">
        <title>Asgard archaea illuminate the origin of eukaryotic cellular complexity.</title>
        <authorList>
            <person name="Zaremba-Niedzwiedzka K."/>
            <person name="Caceres E.F."/>
            <person name="Saw J.H."/>
            <person name="Backstrom D."/>
            <person name="Juzokaite L."/>
            <person name="Vancaester E."/>
            <person name="Seitz K.W."/>
            <person name="Anantharaman K."/>
            <person name="Starnawski P."/>
            <person name="Kjeldsen K.U."/>
            <person name="Scott M.B."/>
            <person name="Nunoura T."/>
            <person name="Banfield J.F."/>
            <person name="Schramm A."/>
            <person name="Baker B.J."/>
            <person name="Spang A."/>
            <person name="Ettema T.J.G."/>
        </authorList>
    </citation>
    <scope>NUCLEOTIDE SEQUENCE</scope>
    <source>
        <strain evidence="3">LCB_4</strain>
    </source>
</reference>
<evidence type="ECO:0000259" key="2">
    <source>
        <dbReference type="PROSITE" id="PS51176"/>
    </source>
</evidence>
<dbReference type="KEGG" id="oyw:OdinLCB4_000710"/>
<dbReference type="GO" id="GO:0008977">
    <property type="term" value="F:prephenate dehydrogenase (NAD+) activity"/>
    <property type="evidence" value="ECO:0007669"/>
    <property type="project" value="InterPro"/>
</dbReference>
<dbReference type="GO" id="GO:0006571">
    <property type="term" value="P:tyrosine biosynthetic process"/>
    <property type="evidence" value="ECO:0007669"/>
    <property type="project" value="InterPro"/>
</dbReference>
<keyword evidence="1" id="KW-0560">Oxidoreductase</keyword>
<dbReference type="PANTHER" id="PTHR21363:SF0">
    <property type="entry name" value="PREPHENATE DEHYDROGENASE [NADP(+)]"/>
    <property type="match status" value="1"/>
</dbReference>
<gene>
    <name evidence="3" type="ORF">OdinLCB4_000710</name>
</gene>
<organism evidence="3 4">
    <name type="scientific">Odinarchaeota yellowstonii (strain LCB_4)</name>
    <dbReference type="NCBI Taxonomy" id="1841599"/>
    <lineage>
        <taxon>Archaea</taxon>
        <taxon>Promethearchaeati</taxon>
        <taxon>Candidatus Odinarchaeota</taxon>
        <taxon>Candidatus Odinarchaeia</taxon>
        <taxon>Candidatus Odinarchaeales</taxon>
        <taxon>Candidatus Odinarchaeaceae</taxon>
        <taxon>Candidatus Odinarchaeum</taxon>
    </lineage>
</organism>
<dbReference type="InterPro" id="IPR008927">
    <property type="entry name" value="6-PGluconate_DH-like_C_sf"/>
</dbReference>
<dbReference type="GO" id="GO:0070403">
    <property type="term" value="F:NAD+ binding"/>
    <property type="evidence" value="ECO:0007669"/>
    <property type="project" value="InterPro"/>
</dbReference>
<dbReference type="Gene3D" id="3.40.50.720">
    <property type="entry name" value="NAD(P)-binding Rossmann-like Domain"/>
    <property type="match status" value="1"/>
</dbReference>
<dbReference type="SUPFAM" id="SSF51735">
    <property type="entry name" value="NAD(P)-binding Rossmann-fold domains"/>
    <property type="match status" value="1"/>
</dbReference>
<proteinExistence type="predicted"/>
<dbReference type="GO" id="GO:0004665">
    <property type="term" value="F:prephenate dehydrogenase (NADP+) activity"/>
    <property type="evidence" value="ECO:0007669"/>
    <property type="project" value="InterPro"/>
</dbReference>
<dbReference type="PANTHER" id="PTHR21363">
    <property type="entry name" value="PREPHENATE DEHYDROGENASE"/>
    <property type="match status" value="1"/>
</dbReference>
<dbReference type="Proteomes" id="UP000186851">
    <property type="component" value="Chromosome"/>
</dbReference>
<evidence type="ECO:0000313" key="4">
    <source>
        <dbReference type="Proteomes" id="UP000186851"/>
    </source>
</evidence>
<evidence type="ECO:0000313" key="3">
    <source>
        <dbReference type="EMBL" id="WEU40486.1"/>
    </source>
</evidence>
<dbReference type="EMBL" id="CP091871">
    <property type="protein sequence ID" value="WEU40486.1"/>
    <property type="molecule type" value="Genomic_DNA"/>
</dbReference>